<feature type="region of interest" description="Disordered" evidence="1">
    <location>
        <begin position="513"/>
        <end position="540"/>
    </location>
</feature>
<evidence type="ECO:0000256" key="2">
    <source>
        <dbReference type="SAM" id="SignalP"/>
    </source>
</evidence>
<keyword evidence="5" id="KW-1185">Reference proteome</keyword>
<feature type="chain" id="PRO_5026755151" evidence="2">
    <location>
        <begin position="24"/>
        <end position="601"/>
    </location>
</feature>
<sequence>MKKQIIAATVSATALLAAAPVLAQPQGTIGQYSDATVQGSILEPEPITVSDDAELADLIRVPEGFEVEVVARDMGNTRMLAIHGDHVYASRRTEADIIRLDDADGDGKYEDFTVVAGRPGMHGIAFHEDTVYLATVNEVFTAPVNEDGSFGELKMIIDDLPDGGQHANRTLAIGPDNMLYITVGSTCNECIETSPESATIVRANLDGTGRAIFASGLRNTIGFGWEPETGTLYGADHGTDWLGDEEQQEEFNLIEQGKKYGWPYVFDFGNLNPHMNPPEGITLEQWAETSEEPEVGYTAHAAPMQMTFYNGTAFPEEYRGDAFIAMRGSWNRRPPSGYEVTRVDFEDGKPVNWDHFAEGFLVESETGSYGFLARLAGITETADGALLLADDANGIVYRISYGESANAAATEAPMPPDVTVKPAESDIAINLVDAEDTIDVLSPSFGDGEAIPLKHAAEGDNASPALEWGTAPEGTQSIVVIVDDPDAAEPKPFVHWVLFDVPADATGIEEGLSTESALQKPEGAKQGTNSRGQIGYFGPRPPLGEPAHNYHFQVFALDLAELPVDPGAKREDVLAAMEGHVLAEGEVVGTYERPGPEAPLN</sequence>
<dbReference type="Gene3D" id="2.120.10.30">
    <property type="entry name" value="TolB, C-terminal domain"/>
    <property type="match status" value="1"/>
</dbReference>
<dbReference type="InterPro" id="IPR011041">
    <property type="entry name" value="Quinoprot_gluc/sorb_DH_b-prop"/>
</dbReference>
<proteinExistence type="predicted"/>
<dbReference type="RefSeq" id="WP_164535262.1">
    <property type="nucleotide sequence ID" value="NZ_JAALFG010000004.1"/>
</dbReference>
<name>A0A6M1SUH9_9HYPH</name>
<reference evidence="4 5" key="2">
    <citation type="submission" date="2020-03" db="EMBL/GenBank/DDBJ databases">
        <title>Devosia chinhatensis sp. nov., isolated from a hexachlorocyclohexane (HCH) dump site in India.</title>
        <authorList>
            <person name="Kumar M."/>
            <person name="Lal R."/>
        </authorList>
    </citation>
    <scope>NUCLEOTIDE SEQUENCE [LARGE SCALE GENOMIC DNA]</scope>
    <source>
        <strain evidence="4 5">H239</strain>
    </source>
</reference>
<dbReference type="InterPro" id="IPR005247">
    <property type="entry name" value="YbhB_YbcL/LppC-like"/>
</dbReference>
<dbReference type="EMBL" id="JAALFG010000004">
    <property type="protein sequence ID" value="NGP19012.1"/>
    <property type="molecule type" value="Genomic_DNA"/>
</dbReference>
<dbReference type="Proteomes" id="UP000474802">
    <property type="component" value="Unassembled WGS sequence"/>
</dbReference>
<evidence type="ECO:0000259" key="3">
    <source>
        <dbReference type="Pfam" id="PF22807"/>
    </source>
</evidence>
<dbReference type="InterPro" id="IPR054539">
    <property type="entry name" value="Beta-prop_PDH"/>
</dbReference>
<feature type="signal peptide" evidence="2">
    <location>
        <begin position="1"/>
        <end position="23"/>
    </location>
</feature>
<dbReference type="PANTHER" id="PTHR19328">
    <property type="entry name" value="HEDGEHOG-INTERACTING PROTEIN"/>
    <property type="match status" value="1"/>
</dbReference>
<dbReference type="Pfam" id="PF22807">
    <property type="entry name" value="TrAA12"/>
    <property type="match status" value="1"/>
</dbReference>
<reference evidence="4 5" key="1">
    <citation type="submission" date="2020-02" db="EMBL/GenBank/DDBJ databases">
        <authorList>
            <person name="Khan S.A."/>
            <person name="Jeon C.O."/>
            <person name="Chun B.H."/>
        </authorList>
    </citation>
    <scope>NUCLEOTIDE SEQUENCE [LARGE SCALE GENOMIC DNA]</scope>
    <source>
        <strain evidence="4 5">H239</strain>
    </source>
</reference>
<dbReference type="NCBIfam" id="TIGR00481">
    <property type="entry name" value="YbhB/YbcL family Raf kinase inhibitor-like protein"/>
    <property type="match status" value="1"/>
</dbReference>
<dbReference type="AlphaFoldDB" id="A0A6M1SUH9"/>
<dbReference type="SUPFAM" id="SSF49777">
    <property type="entry name" value="PEBP-like"/>
    <property type="match status" value="1"/>
</dbReference>
<accession>A0A6M1SUH9</accession>
<organism evidence="4 5">
    <name type="scientific">Devosia aurantiaca</name>
    <dbReference type="NCBI Taxonomy" id="2714858"/>
    <lineage>
        <taxon>Bacteria</taxon>
        <taxon>Pseudomonadati</taxon>
        <taxon>Pseudomonadota</taxon>
        <taxon>Alphaproteobacteria</taxon>
        <taxon>Hyphomicrobiales</taxon>
        <taxon>Devosiaceae</taxon>
        <taxon>Devosia</taxon>
    </lineage>
</organism>
<evidence type="ECO:0000256" key="1">
    <source>
        <dbReference type="SAM" id="MobiDB-lite"/>
    </source>
</evidence>
<dbReference type="InterPro" id="IPR011042">
    <property type="entry name" value="6-blade_b-propeller_TolB-like"/>
</dbReference>
<protein>
    <submittedName>
        <fullName evidence="4">YbhB/YbcL family Raf kinase inhibitor-like protein</fullName>
    </submittedName>
</protein>
<feature type="domain" description="Pyrroloquinoline quinone-dependent pyranose dehydrogenase beta-propeller" evidence="3">
    <location>
        <begin position="61"/>
        <end position="400"/>
    </location>
</feature>
<dbReference type="InterPro" id="IPR008914">
    <property type="entry name" value="PEBP"/>
</dbReference>
<evidence type="ECO:0000313" key="4">
    <source>
        <dbReference type="EMBL" id="NGP19012.1"/>
    </source>
</evidence>
<keyword evidence="2" id="KW-0732">Signal</keyword>
<gene>
    <name evidence="4" type="ORF">G5575_16390</name>
</gene>
<dbReference type="InterPro" id="IPR036610">
    <property type="entry name" value="PEBP-like_sf"/>
</dbReference>
<dbReference type="SUPFAM" id="SSF50952">
    <property type="entry name" value="Soluble quinoprotein glucose dehydrogenase"/>
    <property type="match status" value="1"/>
</dbReference>
<dbReference type="Pfam" id="PF01161">
    <property type="entry name" value="PBP"/>
    <property type="match status" value="1"/>
</dbReference>
<dbReference type="Gene3D" id="3.90.280.10">
    <property type="entry name" value="PEBP-like"/>
    <property type="match status" value="1"/>
</dbReference>
<dbReference type="CDD" id="cd00865">
    <property type="entry name" value="PEBP_bact_arch"/>
    <property type="match status" value="1"/>
</dbReference>
<dbReference type="PANTHER" id="PTHR19328:SF53">
    <property type="entry name" value="MEMBRANE PROTEIN"/>
    <property type="match status" value="1"/>
</dbReference>
<comment type="caution">
    <text evidence="4">The sequence shown here is derived from an EMBL/GenBank/DDBJ whole genome shotgun (WGS) entry which is preliminary data.</text>
</comment>
<evidence type="ECO:0000313" key="5">
    <source>
        <dbReference type="Proteomes" id="UP000474802"/>
    </source>
</evidence>